<feature type="signal peptide" evidence="4">
    <location>
        <begin position="1"/>
        <end position="19"/>
    </location>
</feature>
<feature type="domain" description="LysM" evidence="5">
    <location>
        <begin position="59"/>
        <end position="109"/>
    </location>
</feature>
<keyword evidence="7" id="KW-1185">Reference proteome</keyword>
<dbReference type="Proteomes" id="UP001175261">
    <property type="component" value="Unassembled WGS sequence"/>
</dbReference>
<dbReference type="CDD" id="cd00118">
    <property type="entry name" value="LysM"/>
    <property type="match status" value="1"/>
</dbReference>
<keyword evidence="2" id="KW-0843">Virulence</keyword>
<dbReference type="EMBL" id="JAPDFR010000007">
    <property type="protein sequence ID" value="KAK0385222.1"/>
    <property type="molecule type" value="Genomic_DNA"/>
</dbReference>
<protein>
    <recommendedName>
        <fullName evidence="5">LysM domain-containing protein</fullName>
    </recommendedName>
</protein>
<evidence type="ECO:0000313" key="6">
    <source>
        <dbReference type="EMBL" id="KAK0385222.1"/>
    </source>
</evidence>
<dbReference type="InterPro" id="IPR018392">
    <property type="entry name" value="LysM"/>
</dbReference>
<dbReference type="Gene3D" id="3.10.350.10">
    <property type="entry name" value="LysM domain"/>
    <property type="match status" value="1"/>
</dbReference>
<keyword evidence="1" id="KW-0147">Chitin-binding</keyword>
<feature type="chain" id="PRO_5041224019" description="LysM domain-containing protein" evidence="4">
    <location>
        <begin position="20"/>
        <end position="201"/>
    </location>
</feature>
<sequence>MIHHLFTSALILTAGLASAYEDMPLVLIPIEDNVPVEPALPPINTPEPLLLPMIPNCEQFHLVSPGETCHSIASSVGMSVQELGALNPFIGINGKECARGLLAGYWCCVKSRGTAPSAANRPVQIPGFRTHVRGELENEEKKTENHRTAAPKTTVITVARPKPTSTEAPTAGRWKDISGDCMYGDKDDCPDWVDDLKTLIG</sequence>
<evidence type="ECO:0000256" key="2">
    <source>
        <dbReference type="ARBA" id="ARBA00023026"/>
    </source>
</evidence>
<dbReference type="InterPro" id="IPR036779">
    <property type="entry name" value="LysM_dom_sf"/>
</dbReference>
<dbReference type="PROSITE" id="PS51782">
    <property type="entry name" value="LYSM"/>
    <property type="match status" value="1"/>
</dbReference>
<organism evidence="6 7">
    <name type="scientific">Sarocladium strictum</name>
    <name type="common">Black bundle disease fungus</name>
    <name type="synonym">Acremonium strictum</name>
    <dbReference type="NCBI Taxonomy" id="5046"/>
    <lineage>
        <taxon>Eukaryota</taxon>
        <taxon>Fungi</taxon>
        <taxon>Dikarya</taxon>
        <taxon>Ascomycota</taxon>
        <taxon>Pezizomycotina</taxon>
        <taxon>Sordariomycetes</taxon>
        <taxon>Hypocreomycetidae</taxon>
        <taxon>Hypocreales</taxon>
        <taxon>Sarocladiaceae</taxon>
        <taxon>Sarocladium</taxon>
    </lineage>
</organism>
<dbReference type="PANTHER" id="PTHR34997:SF1">
    <property type="entry name" value="PEPTIDOGLYCAN-BINDING LYSIN DOMAIN"/>
    <property type="match status" value="1"/>
</dbReference>
<dbReference type="GO" id="GO:0008061">
    <property type="term" value="F:chitin binding"/>
    <property type="evidence" value="ECO:0007669"/>
    <property type="project" value="UniProtKB-KW"/>
</dbReference>
<reference evidence="6" key="1">
    <citation type="submission" date="2022-10" db="EMBL/GenBank/DDBJ databases">
        <title>Determination and structural analysis of whole genome sequence of Sarocladium strictum F4-1.</title>
        <authorList>
            <person name="Hu L."/>
            <person name="Jiang Y."/>
        </authorList>
    </citation>
    <scope>NUCLEOTIDE SEQUENCE</scope>
    <source>
        <strain evidence="6">F4-1</strain>
    </source>
</reference>
<keyword evidence="4" id="KW-0732">Signal</keyword>
<dbReference type="SUPFAM" id="SSF54106">
    <property type="entry name" value="LysM domain"/>
    <property type="match status" value="1"/>
</dbReference>
<dbReference type="AlphaFoldDB" id="A0AA39GDA6"/>
<evidence type="ECO:0000259" key="5">
    <source>
        <dbReference type="PROSITE" id="PS51782"/>
    </source>
</evidence>
<dbReference type="Pfam" id="PF01476">
    <property type="entry name" value="LysM"/>
    <property type="match status" value="1"/>
</dbReference>
<evidence type="ECO:0000256" key="1">
    <source>
        <dbReference type="ARBA" id="ARBA00022669"/>
    </source>
</evidence>
<gene>
    <name evidence="6" type="ORF">NLU13_7699</name>
</gene>
<evidence type="ECO:0000313" key="7">
    <source>
        <dbReference type="Proteomes" id="UP001175261"/>
    </source>
</evidence>
<dbReference type="PANTHER" id="PTHR34997">
    <property type="entry name" value="AM15"/>
    <property type="match status" value="1"/>
</dbReference>
<evidence type="ECO:0000256" key="4">
    <source>
        <dbReference type="SAM" id="SignalP"/>
    </source>
</evidence>
<dbReference type="InterPro" id="IPR052210">
    <property type="entry name" value="LysM1-like"/>
</dbReference>
<evidence type="ECO:0000256" key="3">
    <source>
        <dbReference type="ARBA" id="ARBA00044955"/>
    </source>
</evidence>
<comment type="similarity">
    <text evidence="3">Belongs to the secreted LysM effector family.</text>
</comment>
<accession>A0AA39GDA6</accession>
<comment type="caution">
    <text evidence="6">The sequence shown here is derived from an EMBL/GenBank/DDBJ whole genome shotgun (WGS) entry which is preliminary data.</text>
</comment>
<name>A0AA39GDA6_SARSR</name>
<proteinExistence type="inferred from homology"/>